<evidence type="ECO:0000313" key="2">
    <source>
        <dbReference type="EMBL" id="SCM54911.1"/>
    </source>
</evidence>
<sequence length="163" mass="18473">MPVVKVIFLMIFYCLLTGGARADSTKAHLHGKIISVPCYINNKTALDFNFQRMGIKRIDGIRYAVSLDIPIQCDKDINARLFLKIRSQAVSATQSHVIKTDVDNLNIALFDEHQNKELPLNTEVEIDKTQTFRIKAVPVKEDPNKTLEAKPFTVMATMVAYYE</sequence>
<dbReference type="Gene3D" id="2.60.40.1090">
    <property type="entry name" value="Fimbrial-type adhesion domain"/>
    <property type="match status" value="1"/>
</dbReference>
<dbReference type="RefSeq" id="WP_072310498.1">
    <property type="nucleotide sequence ID" value="NZ_FMIQ01000082.1"/>
</dbReference>
<keyword evidence="1" id="KW-0732">Signal</keyword>
<dbReference type="InterPro" id="IPR008966">
    <property type="entry name" value="Adhesion_dom_sf"/>
</dbReference>
<organism evidence="2 3">
    <name type="scientific">Hafnia alvei</name>
    <dbReference type="NCBI Taxonomy" id="569"/>
    <lineage>
        <taxon>Bacteria</taxon>
        <taxon>Pseudomonadati</taxon>
        <taxon>Pseudomonadota</taxon>
        <taxon>Gammaproteobacteria</taxon>
        <taxon>Enterobacterales</taxon>
        <taxon>Hafniaceae</taxon>
        <taxon>Hafnia</taxon>
    </lineage>
</organism>
<dbReference type="EMBL" id="FMIQ01000082">
    <property type="protein sequence ID" value="SCM54911.1"/>
    <property type="molecule type" value="Genomic_DNA"/>
</dbReference>
<feature type="chain" id="PRO_5008752029" evidence="1">
    <location>
        <begin position="23"/>
        <end position="163"/>
    </location>
</feature>
<dbReference type="Proteomes" id="UP000094844">
    <property type="component" value="Unassembled WGS sequence"/>
</dbReference>
<dbReference type="SUPFAM" id="SSF49401">
    <property type="entry name" value="Bacterial adhesins"/>
    <property type="match status" value="1"/>
</dbReference>
<reference evidence="2 3" key="1">
    <citation type="submission" date="2016-09" db="EMBL/GenBank/DDBJ databases">
        <authorList>
            <person name="Capua I."/>
            <person name="De Benedictis P."/>
            <person name="Joannis T."/>
            <person name="Lombin L.H."/>
            <person name="Cattoli G."/>
        </authorList>
    </citation>
    <scope>NUCLEOTIDE SEQUENCE [LARGE SCALE GENOMIC DNA]</scope>
    <source>
        <strain evidence="2 3">GB001</strain>
    </source>
</reference>
<gene>
    <name evidence="2" type="ORF">BN1044_04423</name>
</gene>
<name>A0A1C6Z727_HAFAL</name>
<dbReference type="InterPro" id="IPR036937">
    <property type="entry name" value="Adhesion_dom_fimbrial_sf"/>
</dbReference>
<dbReference type="OrthoDB" id="7018672at2"/>
<dbReference type="GO" id="GO:0009289">
    <property type="term" value="C:pilus"/>
    <property type="evidence" value="ECO:0007669"/>
    <property type="project" value="InterPro"/>
</dbReference>
<proteinExistence type="predicted"/>
<protein>
    <submittedName>
        <fullName evidence="2">Pilin (Type 1 fimbria component protein)</fullName>
    </submittedName>
</protein>
<feature type="signal peptide" evidence="1">
    <location>
        <begin position="1"/>
        <end position="22"/>
    </location>
</feature>
<accession>A0A1C6Z727</accession>
<dbReference type="GO" id="GO:0007155">
    <property type="term" value="P:cell adhesion"/>
    <property type="evidence" value="ECO:0007669"/>
    <property type="project" value="InterPro"/>
</dbReference>
<dbReference type="AlphaFoldDB" id="A0A1C6Z727"/>
<evidence type="ECO:0000256" key="1">
    <source>
        <dbReference type="SAM" id="SignalP"/>
    </source>
</evidence>
<evidence type="ECO:0000313" key="3">
    <source>
        <dbReference type="Proteomes" id="UP000094844"/>
    </source>
</evidence>